<feature type="domain" description="Peptidase A1" evidence="2">
    <location>
        <begin position="1"/>
        <end position="61"/>
    </location>
</feature>
<dbReference type="Proteomes" id="UP000265520">
    <property type="component" value="Unassembled WGS sequence"/>
</dbReference>
<dbReference type="PANTHER" id="PTHR13683">
    <property type="entry name" value="ASPARTYL PROTEASES"/>
    <property type="match status" value="1"/>
</dbReference>
<evidence type="ECO:0000313" key="4">
    <source>
        <dbReference type="Proteomes" id="UP000265520"/>
    </source>
</evidence>
<dbReference type="InterPro" id="IPR032799">
    <property type="entry name" value="TAXi_C"/>
</dbReference>
<dbReference type="EMBL" id="LXQA010085100">
    <property type="protein sequence ID" value="MCI12669.1"/>
    <property type="molecule type" value="Genomic_DNA"/>
</dbReference>
<organism evidence="3 4">
    <name type="scientific">Trifolium medium</name>
    <dbReference type="NCBI Taxonomy" id="97028"/>
    <lineage>
        <taxon>Eukaryota</taxon>
        <taxon>Viridiplantae</taxon>
        <taxon>Streptophyta</taxon>
        <taxon>Embryophyta</taxon>
        <taxon>Tracheophyta</taxon>
        <taxon>Spermatophyta</taxon>
        <taxon>Magnoliopsida</taxon>
        <taxon>eudicotyledons</taxon>
        <taxon>Gunneridae</taxon>
        <taxon>Pentapetalae</taxon>
        <taxon>rosids</taxon>
        <taxon>fabids</taxon>
        <taxon>Fabales</taxon>
        <taxon>Fabaceae</taxon>
        <taxon>Papilionoideae</taxon>
        <taxon>50 kb inversion clade</taxon>
        <taxon>NPAAA clade</taxon>
        <taxon>Hologalegina</taxon>
        <taxon>IRL clade</taxon>
        <taxon>Trifolieae</taxon>
        <taxon>Trifolium</taxon>
    </lineage>
</organism>
<dbReference type="InterPro" id="IPR021109">
    <property type="entry name" value="Peptidase_aspartic_dom_sf"/>
</dbReference>
<dbReference type="Pfam" id="PF14541">
    <property type="entry name" value="TAXi_C"/>
    <property type="match status" value="1"/>
</dbReference>
<dbReference type="GO" id="GO:0006508">
    <property type="term" value="P:proteolysis"/>
    <property type="evidence" value="ECO:0007669"/>
    <property type="project" value="InterPro"/>
</dbReference>
<protein>
    <submittedName>
        <fullName evidence="3">Aspartic proteinase-like protein 2-like</fullName>
    </submittedName>
</protein>
<accession>A0A392PMG2</accession>
<proteinExistence type="inferred from homology"/>
<dbReference type="PROSITE" id="PS51767">
    <property type="entry name" value="PEPTIDASE_A1"/>
    <property type="match status" value="1"/>
</dbReference>
<evidence type="ECO:0000259" key="2">
    <source>
        <dbReference type="PROSITE" id="PS51767"/>
    </source>
</evidence>
<sequence>MHCFGLLPHYNLNLQSIAVNGQLLPIDQDVFATGNNRGTIVDSGTTLAYLVQEAYDPFLNA</sequence>
<name>A0A392PMG2_9FABA</name>
<dbReference type="GO" id="GO:0004190">
    <property type="term" value="F:aspartic-type endopeptidase activity"/>
    <property type="evidence" value="ECO:0007669"/>
    <property type="project" value="InterPro"/>
</dbReference>
<keyword evidence="4" id="KW-1185">Reference proteome</keyword>
<dbReference type="Gene3D" id="2.40.70.10">
    <property type="entry name" value="Acid Proteases"/>
    <property type="match status" value="1"/>
</dbReference>
<dbReference type="AlphaFoldDB" id="A0A392PMG2"/>
<comment type="caution">
    <text evidence="3">The sequence shown here is derived from an EMBL/GenBank/DDBJ whole genome shotgun (WGS) entry which is preliminary data.</text>
</comment>
<reference evidence="3 4" key="1">
    <citation type="journal article" date="2018" name="Front. Plant Sci.">
        <title>Red Clover (Trifolium pratense) and Zigzag Clover (T. medium) - A Picture of Genomic Similarities and Differences.</title>
        <authorList>
            <person name="Dluhosova J."/>
            <person name="Istvanek J."/>
            <person name="Nedelnik J."/>
            <person name="Repkova J."/>
        </authorList>
    </citation>
    <scope>NUCLEOTIDE SEQUENCE [LARGE SCALE GENOMIC DNA]</scope>
    <source>
        <strain evidence="4">cv. 10/8</strain>
        <tissue evidence="3">Leaf</tissue>
    </source>
</reference>
<evidence type="ECO:0000313" key="3">
    <source>
        <dbReference type="EMBL" id="MCI12669.1"/>
    </source>
</evidence>
<dbReference type="SUPFAM" id="SSF50630">
    <property type="entry name" value="Acid proteases"/>
    <property type="match status" value="1"/>
</dbReference>
<dbReference type="PANTHER" id="PTHR13683:SF875">
    <property type="entry name" value="EUKARYOTIC ASPARTYL PROTEASE FAMILY PROTEIN"/>
    <property type="match status" value="1"/>
</dbReference>
<dbReference type="InterPro" id="IPR033121">
    <property type="entry name" value="PEPTIDASE_A1"/>
</dbReference>
<feature type="non-terminal residue" evidence="3">
    <location>
        <position position="61"/>
    </location>
</feature>
<dbReference type="InterPro" id="IPR001461">
    <property type="entry name" value="Aspartic_peptidase_A1"/>
</dbReference>
<evidence type="ECO:0000256" key="1">
    <source>
        <dbReference type="ARBA" id="ARBA00007447"/>
    </source>
</evidence>
<comment type="similarity">
    <text evidence="1">Belongs to the peptidase A1 family.</text>
</comment>